<keyword evidence="1" id="KW-0805">Transcription regulation</keyword>
<evidence type="ECO:0000259" key="4">
    <source>
        <dbReference type="PROSITE" id="PS50949"/>
    </source>
</evidence>
<dbReference type="SMART" id="SM00895">
    <property type="entry name" value="FCD"/>
    <property type="match status" value="1"/>
</dbReference>
<organism evidence="5 6">
    <name type="scientific">Rhizorhabdus wittichii</name>
    <dbReference type="NCBI Taxonomy" id="160791"/>
    <lineage>
        <taxon>Bacteria</taxon>
        <taxon>Pseudomonadati</taxon>
        <taxon>Pseudomonadota</taxon>
        <taxon>Alphaproteobacteria</taxon>
        <taxon>Sphingomonadales</taxon>
        <taxon>Sphingomonadaceae</taxon>
        <taxon>Rhizorhabdus</taxon>
    </lineage>
</organism>
<dbReference type="Pfam" id="PF00392">
    <property type="entry name" value="GntR"/>
    <property type="match status" value="1"/>
</dbReference>
<sequence>MPVDHPTVLRSHTLWGGTLGTDVLRRLREDIISCVLKPGEKLRFETLRSLYGVSYSTLREALSRLSAEGLVMSEGQRGFFVAPVTEEDLLDITDARVVLERECIRRSLENGNADWEAGIIAAFHRLDRLEQSMGEELRTTPDWDLLHMQFHDALVAAAGSPTLAELRHLLFERARRYRRMSALVRKQPRQKSNEHRVMMEAVLGGDKELAMELTERHIREVAQNLLRNVFRRTDGE</sequence>
<dbReference type="PROSITE" id="PS50949">
    <property type="entry name" value="HTH_GNTR"/>
    <property type="match status" value="1"/>
</dbReference>
<feature type="domain" description="HTH gntR-type" evidence="4">
    <location>
        <begin position="17"/>
        <end position="84"/>
    </location>
</feature>
<dbReference type="Gene3D" id="1.10.10.10">
    <property type="entry name" value="Winged helix-like DNA-binding domain superfamily/Winged helix DNA-binding domain"/>
    <property type="match status" value="1"/>
</dbReference>
<dbReference type="SMART" id="SM00345">
    <property type="entry name" value="HTH_GNTR"/>
    <property type="match status" value="1"/>
</dbReference>
<evidence type="ECO:0000256" key="2">
    <source>
        <dbReference type="ARBA" id="ARBA00023125"/>
    </source>
</evidence>
<evidence type="ECO:0000256" key="3">
    <source>
        <dbReference type="ARBA" id="ARBA00023163"/>
    </source>
</evidence>
<name>A0A975CZX6_9SPHN</name>
<dbReference type="Gene3D" id="1.20.120.530">
    <property type="entry name" value="GntR ligand-binding domain-like"/>
    <property type="match status" value="1"/>
</dbReference>
<dbReference type="EMBL" id="CP059319">
    <property type="protein sequence ID" value="QTH20093.1"/>
    <property type="molecule type" value="Genomic_DNA"/>
</dbReference>
<dbReference type="GO" id="GO:0003700">
    <property type="term" value="F:DNA-binding transcription factor activity"/>
    <property type="evidence" value="ECO:0007669"/>
    <property type="project" value="InterPro"/>
</dbReference>
<evidence type="ECO:0000313" key="6">
    <source>
        <dbReference type="Proteomes" id="UP000664914"/>
    </source>
</evidence>
<dbReference type="CDD" id="cd07377">
    <property type="entry name" value="WHTH_GntR"/>
    <property type="match status" value="1"/>
</dbReference>
<accession>A0A975CZX6</accession>
<keyword evidence="2" id="KW-0238">DNA-binding</keyword>
<dbReference type="GO" id="GO:0003677">
    <property type="term" value="F:DNA binding"/>
    <property type="evidence" value="ECO:0007669"/>
    <property type="project" value="UniProtKB-KW"/>
</dbReference>
<dbReference type="InterPro" id="IPR036388">
    <property type="entry name" value="WH-like_DNA-bd_sf"/>
</dbReference>
<gene>
    <name evidence="5" type="ORF">HRJ34_17235</name>
</gene>
<dbReference type="Proteomes" id="UP000664914">
    <property type="component" value="Chromosome"/>
</dbReference>
<evidence type="ECO:0000313" key="5">
    <source>
        <dbReference type="EMBL" id="QTH20093.1"/>
    </source>
</evidence>
<dbReference type="SUPFAM" id="SSF48008">
    <property type="entry name" value="GntR ligand-binding domain-like"/>
    <property type="match status" value="1"/>
</dbReference>
<dbReference type="AlphaFoldDB" id="A0A975CZX6"/>
<dbReference type="InterPro" id="IPR036390">
    <property type="entry name" value="WH_DNA-bd_sf"/>
</dbReference>
<dbReference type="InterPro" id="IPR000524">
    <property type="entry name" value="Tscrpt_reg_HTH_GntR"/>
</dbReference>
<dbReference type="OMA" id="HEMIMKL"/>
<dbReference type="SUPFAM" id="SSF46785">
    <property type="entry name" value="Winged helix' DNA-binding domain"/>
    <property type="match status" value="1"/>
</dbReference>
<dbReference type="InterPro" id="IPR011711">
    <property type="entry name" value="GntR_C"/>
</dbReference>
<dbReference type="Pfam" id="PF07729">
    <property type="entry name" value="FCD"/>
    <property type="match status" value="1"/>
</dbReference>
<reference evidence="5" key="1">
    <citation type="submission" date="2020-07" db="EMBL/GenBank/DDBJ databases">
        <authorList>
            <person name="Camacho E."/>
        </authorList>
    </citation>
    <scope>NUCLEOTIDE SEQUENCE</scope>
    <source>
        <strain evidence="5">MPO218</strain>
    </source>
</reference>
<reference evidence="5" key="2">
    <citation type="submission" date="2021-04" db="EMBL/GenBank/DDBJ databases">
        <title>Isolation and genomic analysis of the ibuprofen-degrading bacterium Sphingomonas strain MPO218.</title>
        <authorList>
            <person name="Aulestia M."/>
            <person name="Flores A."/>
            <person name="Mangas E.L."/>
            <person name="Perez-Pulido A.J."/>
            <person name="Santero E."/>
            <person name="Camacho E.M."/>
        </authorList>
    </citation>
    <scope>NUCLEOTIDE SEQUENCE</scope>
    <source>
        <strain evidence="5">MPO218</strain>
    </source>
</reference>
<dbReference type="PANTHER" id="PTHR43537">
    <property type="entry name" value="TRANSCRIPTIONAL REGULATOR, GNTR FAMILY"/>
    <property type="match status" value="1"/>
</dbReference>
<protein>
    <submittedName>
        <fullName evidence="5">FCD domain-containing protein</fullName>
    </submittedName>
</protein>
<proteinExistence type="predicted"/>
<dbReference type="InterPro" id="IPR008920">
    <property type="entry name" value="TF_FadR/GntR_C"/>
</dbReference>
<evidence type="ECO:0000256" key="1">
    <source>
        <dbReference type="ARBA" id="ARBA00023015"/>
    </source>
</evidence>
<keyword evidence="3" id="KW-0804">Transcription</keyword>
<dbReference type="PANTHER" id="PTHR43537:SF20">
    <property type="entry name" value="HTH-TYPE TRANSCRIPTIONAL REPRESSOR GLAR"/>
    <property type="match status" value="1"/>
</dbReference>